<dbReference type="Gene3D" id="3.20.110.10">
    <property type="entry name" value="Glycoside hydrolase 38, N terminal domain"/>
    <property type="match status" value="1"/>
</dbReference>
<dbReference type="SUPFAM" id="SSF88688">
    <property type="entry name" value="Families 57/38 glycoside transferase middle domain"/>
    <property type="match status" value="1"/>
</dbReference>
<reference evidence="6" key="1">
    <citation type="submission" date="2023-04" db="EMBL/GenBank/DDBJ databases">
        <title>Comparative genomic analysis of Cohnella hashimotonis sp. nov., isolated from the International Space Station.</title>
        <authorList>
            <person name="Venkateswaran K."/>
            <person name="Simpson A."/>
        </authorList>
    </citation>
    <scope>NUCLEOTIDE SEQUENCE</scope>
    <source>
        <strain evidence="6">F6_2S_P_1</strain>
    </source>
</reference>
<feature type="domain" description="Glycoside hydrolase family 38 central" evidence="5">
    <location>
        <begin position="304"/>
        <end position="377"/>
    </location>
</feature>
<dbReference type="EMBL" id="JAGRPV010000001">
    <property type="protein sequence ID" value="MDI4645596.1"/>
    <property type="molecule type" value="Genomic_DNA"/>
</dbReference>
<evidence type="ECO:0000256" key="3">
    <source>
        <dbReference type="ARBA" id="ARBA00022801"/>
    </source>
</evidence>
<keyword evidence="2" id="KW-0479">Metal-binding</keyword>
<dbReference type="InterPro" id="IPR037094">
    <property type="entry name" value="Glyco_hydro_38_cen_sf"/>
</dbReference>
<sequence>MSDLQKKISKVYVLSHTHWDREWYQDFQGFRQRLVHMMDELIDHMEGDEAYRYFMLDGQTIILEDYIRIRPERKDRLAKLIAGGRIQIGPWYVMPDEFLVSGESLIRNLLKGVRDSRKWGAEPVRSGYVTDIFGHNSQLPQLLQGFGIDHAAMFRGFHGDKDPSELWWEGADGSRVLGLKLDEDRAYSDFYFAVRWPFFERDDDYAGHAEELVQRVQQYLSFKNERATTEIAIGMDGVDHVEIEPQLAWLLRTLTEETGVEFVHATIEQYTAELRSKINALKVHRGEQRALGFNGINNWVPENVLSSRIHLKQHNQHGENLLEKWAEPLGVMTAALGKPYPAGFLSEAWTHLLQNHPHDSICGCSIDQVHRDMVYRFDQARLIGDGLVKESVQYIVNHLDEDRVEGKQVLAVFNMSQSAIDGIVEIELSLPAGSDASLRMASHNLQGTSFRIFDGDLREIAYQVLSVQRDHAEMYRPYRELPRGRVSDVYRLAMHAKVPSFGYTAFTVEPFELDWHGPLEFSAPKLVAPVRHPGTQKIGARAWDNGRIRLEVRPDGTLDITEAATGHTFRGLLRFEDEGDIGDGWTHMAPIGNERFTSAGAPAQLSVVYDGPYATCLRVCSSLRLPQGVDASGAKRSDAWTDFAVTTFVTLLRGDPKVYCRTVVDNAVRDHRFGVWFPTGLDTDSYAASTPFDLVKRPFREPDRSDFLRKPYEAFPHNGILAANDGKAGLAIYSKGLYEVCLRDDEDRALGLTLFRSTAKEVGTDPGDGGQQLRTMTFEYAMEPFRVEEQFESRLWLAHQRYAAGIRTAERPAGRVWRESPYRRASDLPLSASFLGIVGAGLQVSAVKAAEEGNNRWIVRIFNTTDREASGRLICQRALAEAHLLNLNEETLGNLETDGSEVAVKAGPRQILTIGLVWDNDNGTEEL</sequence>
<keyword evidence="7" id="KW-1185">Reference proteome</keyword>
<dbReference type="InterPro" id="IPR041147">
    <property type="entry name" value="GH38_C"/>
</dbReference>
<evidence type="ECO:0000256" key="2">
    <source>
        <dbReference type="ARBA" id="ARBA00022723"/>
    </source>
</evidence>
<evidence type="ECO:0000259" key="5">
    <source>
        <dbReference type="SMART" id="SM00872"/>
    </source>
</evidence>
<keyword evidence="4" id="KW-0326">Glycosidase</keyword>
<dbReference type="SUPFAM" id="SSF74650">
    <property type="entry name" value="Galactose mutarotase-like"/>
    <property type="match status" value="1"/>
</dbReference>
<dbReference type="RefSeq" id="WP_282908507.1">
    <property type="nucleotide sequence ID" value="NZ_JAGRPV010000001.1"/>
</dbReference>
<dbReference type="Proteomes" id="UP001161691">
    <property type="component" value="Unassembled WGS sequence"/>
</dbReference>
<dbReference type="Pfam" id="PF17677">
    <property type="entry name" value="Glyco_hydro38C2"/>
    <property type="match status" value="1"/>
</dbReference>
<name>A0ABT6TFJ6_9BACL</name>
<dbReference type="InterPro" id="IPR011330">
    <property type="entry name" value="Glyco_hydro/deAcase_b/a-brl"/>
</dbReference>
<dbReference type="SUPFAM" id="SSF88713">
    <property type="entry name" value="Glycoside hydrolase/deacetylase"/>
    <property type="match status" value="1"/>
</dbReference>
<evidence type="ECO:0000256" key="4">
    <source>
        <dbReference type="ARBA" id="ARBA00023295"/>
    </source>
</evidence>
<dbReference type="Pfam" id="PF01074">
    <property type="entry name" value="Glyco_hydro_38N"/>
    <property type="match status" value="1"/>
</dbReference>
<dbReference type="Pfam" id="PF07748">
    <property type="entry name" value="Glyco_hydro_38C"/>
    <property type="match status" value="1"/>
</dbReference>
<comment type="similarity">
    <text evidence="1">Belongs to the glycosyl hydrolase 38 family.</text>
</comment>
<dbReference type="GO" id="GO:0016787">
    <property type="term" value="F:hydrolase activity"/>
    <property type="evidence" value="ECO:0007669"/>
    <property type="project" value="UniProtKB-KW"/>
</dbReference>
<dbReference type="Gene3D" id="2.70.98.30">
    <property type="entry name" value="Golgi alpha-mannosidase II, domain 4"/>
    <property type="match status" value="1"/>
</dbReference>
<accession>A0ABT6TFJ6</accession>
<dbReference type="Gene3D" id="1.20.1270.50">
    <property type="entry name" value="Glycoside hydrolase family 38, central domain"/>
    <property type="match status" value="1"/>
</dbReference>
<dbReference type="InterPro" id="IPR015341">
    <property type="entry name" value="Glyco_hydro_38_cen"/>
</dbReference>
<dbReference type="Pfam" id="PF09261">
    <property type="entry name" value="Alpha-mann_mid"/>
    <property type="match status" value="1"/>
</dbReference>
<evidence type="ECO:0000256" key="1">
    <source>
        <dbReference type="ARBA" id="ARBA00009792"/>
    </source>
</evidence>
<dbReference type="InterPro" id="IPR027291">
    <property type="entry name" value="Glyco_hydro_38_N_sf"/>
</dbReference>
<keyword evidence="3 6" id="KW-0378">Hydrolase</keyword>
<dbReference type="InterPro" id="IPR011013">
    <property type="entry name" value="Gal_mutarotase_sf_dom"/>
</dbReference>
<dbReference type="InterPro" id="IPR011682">
    <property type="entry name" value="Glyco_hydro_38_C"/>
</dbReference>
<proteinExistence type="inferred from homology"/>
<dbReference type="InterPro" id="IPR000602">
    <property type="entry name" value="Glyco_hydro_38_N"/>
</dbReference>
<comment type="caution">
    <text evidence="6">The sequence shown here is derived from an EMBL/GenBank/DDBJ whole genome shotgun (WGS) entry which is preliminary data.</text>
</comment>
<dbReference type="PANTHER" id="PTHR46017:SF2">
    <property type="entry name" value="MANNOSYLGLYCERATE HYDROLASE"/>
    <property type="match status" value="1"/>
</dbReference>
<dbReference type="InterPro" id="IPR028995">
    <property type="entry name" value="Glyco_hydro_57/38_cen_sf"/>
</dbReference>
<dbReference type="PANTHER" id="PTHR46017">
    <property type="entry name" value="ALPHA-MANNOSIDASE 2C1"/>
    <property type="match status" value="1"/>
</dbReference>
<evidence type="ECO:0000313" key="6">
    <source>
        <dbReference type="EMBL" id="MDI4645596.1"/>
    </source>
</evidence>
<organism evidence="6 7">
    <name type="scientific">Cohnella hashimotonis</name>
    <dbReference type="NCBI Taxonomy" id="2826895"/>
    <lineage>
        <taxon>Bacteria</taxon>
        <taxon>Bacillati</taxon>
        <taxon>Bacillota</taxon>
        <taxon>Bacilli</taxon>
        <taxon>Bacillales</taxon>
        <taxon>Paenibacillaceae</taxon>
        <taxon>Cohnella</taxon>
    </lineage>
</organism>
<evidence type="ECO:0000313" key="7">
    <source>
        <dbReference type="Proteomes" id="UP001161691"/>
    </source>
</evidence>
<dbReference type="SMART" id="SM00872">
    <property type="entry name" value="Alpha-mann_mid"/>
    <property type="match status" value="1"/>
</dbReference>
<protein>
    <submittedName>
        <fullName evidence="6">Glycoside hydrolase family 38 C-terminal domain-containing protein</fullName>
    </submittedName>
</protein>
<gene>
    <name evidence="6" type="ORF">KB449_11515</name>
</gene>